<dbReference type="GO" id="GO:0009002">
    <property type="term" value="F:serine-type D-Ala-D-Ala carboxypeptidase activity"/>
    <property type="evidence" value="ECO:0007669"/>
    <property type="project" value="UniProtKB-EC"/>
</dbReference>
<dbReference type="Pfam" id="PF02557">
    <property type="entry name" value="VanY"/>
    <property type="match status" value="1"/>
</dbReference>
<dbReference type="PANTHER" id="PTHR34385">
    <property type="entry name" value="D-ALANYL-D-ALANINE CARBOXYPEPTIDASE"/>
    <property type="match status" value="1"/>
</dbReference>
<dbReference type="Proteomes" id="UP000562464">
    <property type="component" value="Unassembled WGS sequence"/>
</dbReference>
<evidence type="ECO:0000256" key="1">
    <source>
        <dbReference type="SAM" id="MobiDB-lite"/>
    </source>
</evidence>
<keyword evidence="3" id="KW-0645">Protease</keyword>
<dbReference type="CDD" id="cd14852">
    <property type="entry name" value="LD-carboxypeptidase"/>
    <property type="match status" value="1"/>
</dbReference>
<proteinExistence type="predicted"/>
<dbReference type="Gene3D" id="3.30.1380.10">
    <property type="match status" value="1"/>
</dbReference>
<dbReference type="PANTHER" id="PTHR34385:SF1">
    <property type="entry name" value="PEPTIDOGLYCAN L-ALANYL-D-GLUTAMATE ENDOPEPTIDASE CWLK"/>
    <property type="match status" value="1"/>
</dbReference>
<dbReference type="InterPro" id="IPR058193">
    <property type="entry name" value="VanY/YodJ_core_dom"/>
</dbReference>
<organism evidence="3 4">
    <name type="scientific">Lactovum miscens</name>
    <dbReference type="NCBI Taxonomy" id="190387"/>
    <lineage>
        <taxon>Bacteria</taxon>
        <taxon>Bacillati</taxon>
        <taxon>Bacillota</taxon>
        <taxon>Bacilli</taxon>
        <taxon>Lactobacillales</taxon>
        <taxon>Streptococcaceae</taxon>
        <taxon>Lactovum</taxon>
    </lineage>
</organism>
<dbReference type="AlphaFoldDB" id="A0A841C2W8"/>
<evidence type="ECO:0000259" key="2">
    <source>
        <dbReference type="Pfam" id="PF02557"/>
    </source>
</evidence>
<comment type="caution">
    <text evidence="3">The sequence shown here is derived from an EMBL/GenBank/DDBJ whole genome shotgun (WGS) entry which is preliminary data.</text>
</comment>
<feature type="domain" description="D-alanyl-D-alanine carboxypeptidase-like core" evidence="2">
    <location>
        <begin position="60"/>
        <end position="194"/>
    </location>
</feature>
<protein>
    <submittedName>
        <fullName evidence="3">D-alanyl-D-alanine carboxypeptidase</fullName>
        <ecNumber evidence="3">3.4.16.4</ecNumber>
    </submittedName>
</protein>
<name>A0A841C2W8_9LACT</name>
<sequence>MVQISNSTVPSSLSSDTSNNSGDAQSVLQTDSKSDWQLVLVNLNNKKSEMNPKLVNIGNIQMDARIQKNVEDFFTAAKAVDPKVHLISGYRSVEYQSHLFSSYVQQTMTENPSWTEAQATSEVMTYSQPSESSEHETGLAMDMSTVDSLNQEDPNVASQIAAIAPRYGFILRFPTWGQKSTGIEYEDWHFRYVGEANAKYITDNHLTLEEFLDKLSK</sequence>
<dbReference type="GO" id="GO:0006508">
    <property type="term" value="P:proteolysis"/>
    <property type="evidence" value="ECO:0007669"/>
    <property type="project" value="InterPro"/>
</dbReference>
<dbReference type="InterPro" id="IPR003709">
    <property type="entry name" value="VanY-like_core_dom"/>
</dbReference>
<dbReference type="InterPro" id="IPR052179">
    <property type="entry name" value="DD-CPase-like"/>
</dbReference>
<accession>A0A841C2W8</accession>
<dbReference type="EC" id="3.4.16.4" evidence="3"/>
<dbReference type="SUPFAM" id="SSF55166">
    <property type="entry name" value="Hedgehog/DD-peptidase"/>
    <property type="match status" value="1"/>
</dbReference>
<evidence type="ECO:0000313" key="3">
    <source>
        <dbReference type="EMBL" id="MBB5888306.1"/>
    </source>
</evidence>
<keyword evidence="4" id="KW-1185">Reference proteome</keyword>
<keyword evidence="3" id="KW-0378">Hydrolase</keyword>
<feature type="compositionally biased region" description="Low complexity" evidence="1">
    <location>
        <begin position="1"/>
        <end position="21"/>
    </location>
</feature>
<reference evidence="3 4" key="1">
    <citation type="submission" date="2020-08" db="EMBL/GenBank/DDBJ databases">
        <title>Genomic Encyclopedia of Type Strains, Phase IV (KMG-IV): sequencing the most valuable type-strain genomes for metagenomic binning, comparative biology and taxonomic classification.</title>
        <authorList>
            <person name="Goeker M."/>
        </authorList>
    </citation>
    <scope>NUCLEOTIDE SEQUENCE [LARGE SCALE GENOMIC DNA]</scope>
    <source>
        <strain evidence="3 4">DSM 14925</strain>
    </source>
</reference>
<keyword evidence="3" id="KW-0121">Carboxypeptidase</keyword>
<dbReference type="RefSeq" id="WP_246415612.1">
    <property type="nucleotide sequence ID" value="NZ_DASWOY010000015.1"/>
</dbReference>
<evidence type="ECO:0000313" key="4">
    <source>
        <dbReference type="Proteomes" id="UP000562464"/>
    </source>
</evidence>
<dbReference type="EMBL" id="JACHHV010000020">
    <property type="protein sequence ID" value="MBB5888306.1"/>
    <property type="molecule type" value="Genomic_DNA"/>
</dbReference>
<dbReference type="InterPro" id="IPR009045">
    <property type="entry name" value="Zn_M74/Hedgehog-like"/>
</dbReference>
<gene>
    <name evidence="3" type="ORF">HNQ37_001199</name>
</gene>
<feature type="region of interest" description="Disordered" evidence="1">
    <location>
        <begin position="1"/>
        <end position="29"/>
    </location>
</feature>